<dbReference type="InterPro" id="IPR025991">
    <property type="entry name" value="Chemoreceptor_zinc-bind_dom"/>
</dbReference>
<organism evidence="5 6">
    <name type="scientific">Thalassospira marina</name>
    <dbReference type="NCBI Taxonomy" id="2048283"/>
    <lineage>
        <taxon>Bacteria</taxon>
        <taxon>Pseudomonadati</taxon>
        <taxon>Pseudomonadota</taxon>
        <taxon>Alphaproteobacteria</taxon>
        <taxon>Rhodospirillales</taxon>
        <taxon>Thalassospiraceae</taxon>
        <taxon>Thalassospira</taxon>
    </lineage>
</organism>
<evidence type="ECO:0000256" key="1">
    <source>
        <dbReference type="ARBA" id="ARBA00023224"/>
    </source>
</evidence>
<dbReference type="Pfam" id="PF00015">
    <property type="entry name" value="MCPsignal"/>
    <property type="match status" value="1"/>
</dbReference>
<comment type="caution">
    <text evidence="5">The sequence shown here is derived from an EMBL/GenBank/DDBJ whole genome shotgun (WGS) entry which is preliminary data.</text>
</comment>
<dbReference type="InterPro" id="IPR004089">
    <property type="entry name" value="MCPsignal_dom"/>
</dbReference>
<dbReference type="EMBL" id="NWTK01000002">
    <property type="protein sequence ID" value="PKR55556.1"/>
    <property type="molecule type" value="Genomic_DNA"/>
</dbReference>
<gene>
    <name evidence="5" type="ORF">COO20_05180</name>
</gene>
<dbReference type="GO" id="GO:0016020">
    <property type="term" value="C:membrane"/>
    <property type="evidence" value="ECO:0007669"/>
    <property type="project" value="InterPro"/>
</dbReference>
<dbReference type="PROSITE" id="PS50111">
    <property type="entry name" value="CHEMOTAXIS_TRANSDUC_2"/>
    <property type="match status" value="1"/>
</dbReference>
<evidence type="ECO:0000313" key="6">
    <source>
        <dbReference type="Proteomes" id="UP000233597"/>
    </source>
</evidence>
<protein>
    <submittedName>
        <fullName evidence="5">Chemotaxis protein</fullName>
    </submittedName>
</protein>
<dbReference type="PANTHER" id="PTHR32089:SF112">
    <property type="entry name" value="LYSOZYME-LIKE PROTEIN-RELATED"/>
    <property type="match status" value="1"/>
</dbReference>
<proteinExistence type="predicted"/>
<dbReference type="Pfam" id="PF13682">
    <property type="entry name" value="CZB"/>
    <property type="match status" value="1"/>
</dbReference>
<dbReference type="SMART" id="SM00283">
    <property type="entry name" value="MA"/>
    <property type="match status" value="1"/>
</dbReference>
<dbReference type="OrthoDB" id="1776073at2"/>
<keyword evidence="1 2" id="KW-0807">Transducer</keyword>
<evidence type="ECO:0000259" key="4">
    <source>
        <dbReference type="PROSITE" id="PS50111"/>
    </source>
</evidence>
<sequence>MYLIYMLLKLHSGSDEDRRKVDLTISGRLGMNMHALRGQKSDGNNPAQISSVITAEASITDLQAFRDGQGSVPRQIDARVEMPGVKDGRSSNNGIGDDSHTPETEERLRARIAELEQERDLYRVVFRNLDGFGHSLVSVRESFAELSSLLIDHSRANIDSRRESEASQAGLKDMVADIAAISAKVGQASHRISELNGDANRIGSILSLIDNVSRQTRLLAFNASIEAARAGEVGAGFAVVATEVRTLAGEAASATSDIGALVRQIKKTAGTTDEDMQDNSRAANHLKDEASQLLARTGRVVEISEQSASALTTAAMLSEIELANLEELELKLEVYRVFMGLSAATEADFPPETDCRLGQWYYGAAGQAQFASLPDFAAMEEPHRRVHENAREAVRQYRAGNNAEALKALGAMETSNHDVMMRLRRMIRTRI</sequence>
<reference evidence="5 6" key="1">
    <citation type="submission" date="2017-09" db="EMBL/GenBank/DDBJ databases">
        <title>Biodiversity and function of Thalassospira species in the particle-attached aromatic-hydrocarbon-degrading consortia from the surface seawater of the South China Sea.</title>
        <authorList>
            <person name="Dong C."/>
            <person name="Liu R."/>
            <person name="Shao Z."/>
        </authorList>
    </citation>
    <scope>NUCLEOTIDE SEQUENCE [LARGE SCALE GENOMIC DNA]</scope>
    <source>
        <strain evidence="5 6">CSC1P2</strain>
    </source>
</reference>
<feature type="region of interest" description="Disordered" evidence="3">
    <location>
        <begin position="84"/>
        <end position="104"/>
    </location>
</feature>
<dbReference type="PANTHER" id="PTHR32089">
    <property type="entry name" value="METHYL-ACCEPTING CHEMOTAXIS PROTEIN MCPB"/>
    <property type="match status" value="1"/>
</dbReference>
<dbReference type="GO" id="GO:0007165">
    <property type="term" value="P:signal transduction"/>
    <property type="evidence" value="ECO:0007669"/>
    <property type="project" value="UniProtKB-KW"/>
</dbReference>
<dbReference type="AlphaFoldDB" id="A0A2N3KYK8"/>
<dbReference type="Proteomes" id="UP000233597">
    <property type="component" value="Unassembled WGS sequence"/>
</dbReference>
<dbReference type="Gene3D" id="1.20.120.30">
    <property type="entry name" value="Aspartate receptor, ligand-binding domain"/>
    <property type="match status" value="1"/>
</dbReference>
<accession>A0A2N3KYK8</accession>
<name>A0A2N3KYK8_9PROT</name>
<evidence type="ECO:0000313" key="5">
    <source>
        <dbReference type="EMBL" id="PKR55556.1"/>
    </source>
</evidence>
<evidence type="ECO:0000256" key="2">
    <source>
        <dbReference type="PROSITE-ProRule" id="PRU00284"/>
    </source>
</evidence>
<dbReference type="SUPFAM" id="SSF58104">
    <property type="entry name" value="Methyl-accepting chemotaxis protein (MCP) signaling domain"/>
    <property type="match status" value="1"/>
</dbReference>
<feature type="domain" description="Methyl-accepting transducer" evidence="4">
    <location>
        <begin position="160"/>
        <end position="342"/>
    </location>
</feature>
<evidence type="ECO:0000256" key="3">
    <source>
        <dbReference type="SAM" id="MobiDB-lite"/>
    </source>
</evidence>
<dbReference type="Gene3D" id="6.10.250.3200">
    <property type="match status" value="1"/>
</dbReference>